<dbReference type="PhylomeDB" id="A0A0G4HR35"/>
<evidence type="ECO:0000313" key="2">
    <source>
        <dbReference type="EMBL" id="CEM46739.1"/>
    </source>
</evidence>
<accession>A0A0G4HR35</accession>
<reference evidence="2" key="1">
    <citation type="submission" date="2014-11" db="EMBL/GenBank/DDBJ databases">
        <authorList>
            <person name="Otto D Thomas"/>
            <person name="Naeem Raeece"/>
        </authorList>
    </citation>
    <scope>NUCLEOTIDE SEQUENCE</scope>
</reference>
<protein>
    <submittedName>
        <fullName evidence="2">Uncharacterized protein</fullName>
    </submittedName>
</protein>
<feature type="region of interest" description="Disordered" evidence="1">
    <location>
        <begin position="166"/>
        <end position="202"/>
    </location>
</feature>
<name>A0A0G4HR35_9ALVE</name>
<organism evidence="2">
    <name type="scientific">Chromera velia CCMP2878</name>
    <dbReference type="NCBI Taxonomy" id="1169474"/>
    <lineage>
        <taxon>Eukaryota</taxon>
        <taxon>Sar</taxon>
        <taxon>Alveolata</taxon>
        <taxon>Colpodellida</taxon>
        <taxon>Chromeraceae</taxon>
        <taxon>Chromera</taxon>
    </lineage>
</organism>
<dbReference type="EMBL" id="CDMZ01003537">
    <property type="protein sequence ID" value="CEM46739.1"/>
    <property type="molecule type" value="Genomic_DNA"/>
</dbReference>
<dbReference type="VEuPathDB" id="CryptoDB:Cvel_8025"/>
<evidence type="ECO:0000256" key="1">
    <source>
        <dbReference type="SAM" id="MobiDB-lite"/>
    </source>
</evidence>
<gene>
    <name evidence="2" type="ORF">Cvel_8025</name>
</gene>
<sequence>MKKGGEIKEKAHIGMMEVKEACDEMMEGVLIPMLQMPLDGVFSKSRREYMMIQKGMEYREYNRRLTNKVRSEGAAYIDAYLTTEHIVARAGAQVDMVSEMLCSVAEIVKEHGVMEIHGRVVRLQEEMKKTRRGGGSGPMGGKHSMYPTCDIQSGGITVEDVDVDGPGVTEKGIPNTGVDVRQTGGGGMVNRGMNDRKKGDGRISLIVPNGRLRMNGNTGANGVGGGGMQDSFGRQTGTGSLKRVRQVTHSSEGKQGNTDSGFVTPRSMREREGEGQQMRKRAVMPFRPSSAGRDRPTMNETQIFPPNMPMVGGRITYETLVDFPVYRQPKNGGLGGKLWQKCMDDARLMVSVMCSETRRGQVRREMISALRDSAVDGDLEGCDLLELVYAFIIQKKSVEALCLQQEKEGEGEKEMGGRQDPLLSLSTLLFSRLPSSPLLSSLLFSRHLKGWDGTIPARLSPPFPKSKRGNCGALDPSGSGSIVSLPLAAGTARCPSRGDLWRRQRDWVAVCFATIAKGDYGDKGERAGEGKRGFSFILYKE</sequence>
<feature type="region of interest" description="Disordered" evidence="1">
    <location>
        <begin position="246"/>
        <end position="307"/>
    </location>
</feature>
<feature type="region of interest" description="Disordered" evidence="1">
    <location>
        <begin position="127"/>
        <end position="147"/>
    </location>
</feature>
<proteinExistence type="predicted"/>
<dbReference type="AlphaFoldDB" id="A0A0G4HR35"/>
<feature type="compositionally biased region" description="Polar residues" evidence="1">
    <location>
        <begin position="247"/>
        <end position="261"/>
    </location>
</feature>